<evidence type="ECO:0000313" key="3">
    <source>
        <dbReference type="Proteomes" id="UP000324748"/>
    </source>
</evidence>
<accession>A0A5B0QP89</accession>
<dbReference type="AlphaFoldDB" id="A0A5B0QP89"/>
<evidence type="ECO:0000313" key="2">
    <source>
        <dbReference type="EMBL" id="KAA1115106.1"/>
    </source>
</evidence>
<proteinExistence type="predicted"/>
<dbReference type="Proteomes" id="UP000324748">
    <property type="component" value="Unassembled WGS sequence"/>
</dbReference>
<gene>
    <name evidence="2" type="ORF">PGT21_031616</name>
</gene>
<feature type="region of interest" description="Disordered" evidence="1">
    <location>
        <begin position="236"/>
        <end position="260"/>
    </location>
</feature>
<protein>
    <submittedName>
        <fullName evidence="2">Uncharacterized protein</fullName>
    </submittedName>
</protein>
<keyword evidence="3" id="KW-1185">Reference proteome</keyword>
<dbReference type="OrthoDB" id="2507007at2759"/>
<name>A0A5B0QP89_PUCGR</name>
<comment type="caution">
    <text evidence="2">The sequence shown here is derived from an EMBL/GenBank/DDBJ whole genome shotgun (WGS) entry which is preliminary data.</text>
</comment>
<evidence type="ECO:0000256" key="1">
    <source>
        <dbReference type="SAM" id="MobiDB-lite"/>
    </source>
</evidence>
<dbReference type="EMBL" id="VSWC01000014">
    <property type="protein sequence ID" value="KAA1115106.1"/>
    <property type="molecule type" value="Genomic_DNA"/>
</dbReference>
<organism evidence="2 3">
    <name type="scientific">Puccinia graminis f. sp. tritici</name>
    <dbReference type="NCBI Taxonomy" id="56615"/>
    <lineage>
        <taxon>Eukaryota</taxon>
        <taxon>Fungi</taxon>
        <taxon>Dikarya</taxon>
        <taxon>Basidiomycota</taxon>
        <taxon>Pucciniomycotina</taxon>
        <taxon>Pucciniomycetes</taxon>
        <taxon>Pucciniales</taxon>
        <taxon>Pucciniaceae</taxon>
        <taxon>Puccinia</taxon>
    </lineage>
</organism>
<reference evidence="2 3" key="1">
    <citation type="submission" date="2019-05" db="EMBL/GenBank/DDBJ databases">
        <title>Emergence of the Ug99 lineage of the wheat stem rust pathogen through somatic hybridization.</title>
        <authorList>
            <person name="Li F."/>
            <person name="Upadhyaya N.M."/>
            <person name="Sperschneider J."/>
            <person name="Matny O."/>
            <person name="Nguyen-Phuc H."/>
            <person name="Mago R."/>
            <person name="Raley C."/>
            <person name="Miller M.E."/>
            <person name="Silverstein K.A.T."/>
            <person name="Henningsen E."/>
            <person name="Hirsch C.D."/>
            <person name="Visser B."/>
            <person name="Pretorius Z.A."/>
            <person name="Steffenson B.J."/>
            <person name="Schwessinger B."/>
            <person name="Dodds P.N."/>
            <person name="Figueroa M."/>
        </authorList>
    </citation>
    <scope>NUCLEOTIDE SEQUENCE [LARGE SCALE GENOMIC DNA]</scope>
    <source>
        <strain evidence="2">21-0</strain>
    </source>
</reference>
<sequence>MWWDLTPEQRAAYKTAKLPPIVEDDETSSISANAADLPGVTGLRAHSKSLKLAEKRVDDFMKDWNKKAINIAATNHCEIVMFAVSNHLNNHNFQLAHSTPGAAEFVKQIYEADGIRNYQSRIQSFCTGAKINDIGSAVTKKKTKINKDAVSNARAKLAEFVSRETKGKKTSWSWACCDKALGQLGYKLVFLPGALSNPDWLKSASSGLLNNEAQLIIDDIDQDLIRIVRDQDALIGHSRKPPTKPVKTVPTKDTATEANH</sequence>